<dbReference type="Proteomes" id="UP000807025">
    <property type="component" value="Unassembled WGS sequence"/>
</dbReference>
<keyword evidence="2" id="KW-1185">Reference proteome</keyword>
<dbReference type="AlphaFoldDB" id="A0A9P6A2Y9"/>
<gene>
    <name evidence="1" type="ORF">BDN71DRAFT_774241</name>
</gene>
<organism evidence="1 2">
    <name type="scientific">Pleurotus eryngii</name>
    <name type="common">Boletus of the steppes</name>
    <dbReference type="NCBI Taxonomy" id="5323"/>
    <lineage>
        <taxon>Eukaryota</taxon>
        <taxon>Fungi</taxon>
        <taxon>Dikarya</taxon>
        <taxon>Basidiomycota</taxon>
        <taxon>Agaricomycotina</taxon>
        <taxon>Agaricomycetes</taxon>
        <taxon>Agaricomycetidae</taxon>
        <taxon>Agaricales</taxon>
        <taxon>Pleurotineae</taxon>
        <taxon>Pleurotaceae</taxon>
        <taxon>Pleurotus</taxon>
    </lineage>
</organism>
<dbReference type="EMBL" id="MU154554">
    <property type="protein sequence ID" value="KAF9496291.1"/>
    <property type="molecule type" value="Genomic_DNA"/>
</dbReference>
<name>A0A9P6A2Y9_PLEER</name>
<comment type="caution">
    <text evidence="1">The sequence shown here is derived from an EMBL/GenBank/DDBJ whole genome shotgun (WGS) entry which is preliminary data.</text>
</comment>
<accession>A0A9P6A2Y9</accession>
<proteinExistence type="predicted"/>
<evidence type="ECO:0000313" key="1">
    <source>
        <dbReference type="EMBL" id="KAF9496291.1"/>
    </source>
</evidence>
<sequence length="171" mass="19033">MAMPESQGECGINLSIRHGDKDGYLIRAFIQSFSTHAIFDQDQKASGGVKEMKTYPRSKLKIGMKQVWGHSLPFANADSNHGCLQARDNRPMTISLEHIHTNILGNEDKAASALTRTGVHWILAKYLPRCRGMCTSLLSGPFKPEVTTAKKVHDVRHAACSVNFIWWHSSS</sequence>
<reference evidence="1" key="1">
    <citation type="submission" date="2020-11" db="EMBL/GenBank/DDBJ databases">
        <authorList>
            <consortium name="DOE Joint Genome Institute"/>
            <person name="Ahrendt S."/>
            <person name="Riley R."/>
            <person name="Andreopoulos W."/>
            <person name="Labutti K."/>
            <person name="Pangilinan J."/>
            <person name="Ruiz-Duenas F.J."/>
            <person name="Barrasa J.M."/>
            <person name="Sanchez-Garcia M."/>
            <person name="Camarero S."/>
            <person name="Miyauchi S."/>
            <person name="Serrano A."/>
            <person name="Linde D."/>
            <person name="Babiker R."/>
            <person name="Drula E."/>
            <person name="Ayuso-Fernandez I."/>
            <person name="Pacheco R."/>
            <person name="Padilla G."/>
            <person name="Ferreira P."/>
            <person name="Barriuso J."/>
            <person name="Kellner H."/>
            <person name="Castanera R."/>
            <person name="Alfaro M."/>
            <person name="Ramirez L."/>
            <person name="Pisabarro A.G."/>
            <person name="Kuo A."/>
            <person name="Tritt A."/>
            <person name="Lipzen A."/>
            <person name="He G."/>
            <person name="Yan M."/>
            <person name="Ng V."/>
            <person name="Cullen D."/>
            <person name="Martin F."/>
            <person name="Rosso M.-N."/>
            <person name="Henrissat B."/>
            <person name="Hibbett D."/>
            <person name="Martinez A.T."/>
            <person name="Grigoriev I.V."/>
        </authorList>
    </citation>
    <scope>NUCLEOTIDE SEQUENCE</scope>
    <source>
        <strain evidence="1">ATCC 90797</strain>
    </source>
</reference>
<protein>
    <submittedName>
        <fullName evidence="1">Uncharacterized protein</fullName>
    </submittedName>
</protein>
<evidence type="ECO:0000313" key="2">
    <source>
        <dbReference type="Proteomes" id="UP000807025"/>
    </source>
</evidence>